<proteinExistence type="predicted"/>
<evidence type="ECO:0000256" key="1">
    <source>
        <dbReference type="SAM" id="MobiDB-lite"/>
    </source>
</evidence>
<evidence type="ECO:0000259" key="2">
    <source>
        <dbReference type="Pfam" id="PF13441"/>
    </source>
</evidence>
<dbReference type="RefSeq" id="WP_221765501.1">
    <property type="nucleotide sequence ID" value="NZ_AP024110.1"/>
</dbReference>
<accession>A0A8D5JYU3</accession>
<dbReference type="Proteomes" id="UP000826722">
    <property type="component" value="Chromosome"/>
</dbReference>
<feature type="compositionally biased region" description="Low complexity" evidence="1">
    <location>
        <begin position="150"/>
        <end position="159"/>
    </location>
</feature>
<dbReference type="PROSITE" id="PS51257">
    <property type="entry name" value="PROKAR_LIPOPROTEIN"/>
    <property type="match status" value="1"/>
</dbReference>
<dbReference type="AlphaFoldDB" id="A0A8D5JYU3"/>
<reference evidence="3" key="1">
    <citation type="journal article" date="2021" name="Arch. Microbiol.">
        <title>Methyloradius palustris gen. nov., sp. nov., a methanol-oxidizing bacterium isolated from snow.</title>
        <authorList>
            <person name="Miyadera T."/>
            <person name="Kojima H."/>
            <person name="Fukui M."/>
        </authorList>
    </citation>
    <scope>NUCLEOTIDE SEQUENCE</scope>
    <source>
        <strain evidence="3">Zm11</strain>
    </source>
</reference>
<feature type="compositionally biased region" description="Pro residues" evidence="1">
    <location>
        <begin position="160"/>
        <end position="175"/>
    </location>
</feature>
<feature type="domain" description="YMGG-like Gly-zipper" evidence="2">
    <location>
        <begin position="71"/>
        <end position="110"/>
    </location>
</feature>
<dbReference type="EMBL" id="AP024110">
    <property type="protein sequence ID" value="BCM25032.1"/>
    <property type="molecule type" value="Genomic_DNA"/>
</dbReference>
<protein>
    <recommendedName>
        <fullName evidence="2">YMGG-like Gly-zipper domain-containing protein</fullName>
    </recommendedName>
</protein>
<name>A0A8D5JYU3_9PROT</name>
<gene>
    <name evidence="3" type="ORF">ZMTM_12910</name>
</gene>
<dbReference type="InterPro" id="IPR027367">
    <property type="entry name" value="Gly-zipper_YMGG"/>
</dbReference>
<evidence type="ECO:0000313" key="3">
    <source>
        <dbReference type="EMBL" id="BCM25032.1"/>
    </source>
</evidence>
<feature type="region of interest" description="Disordered" evidence="1">
    <location>
        <begin position="149"/>
        <end position="175"/>
    </location>
</feature>
<sequence>MITTRSSYTVIVISLAMTACTTVPTGPSRMALPGTGKSFEQFNDDDRTCRTYSLNQSNGVSANQAGNDSFAKSAAVGTAVGAVLGAAVGGGEGAAIGAGTGLLVGSAAGSDAAADSSYTVQQRYDNSYVQCMYAKGHKVPVSASFARSISSAPSNNAPAPVKPPTQYYPPPPPNY</sequence>
<dbReference type="Pfam" id="PF13441">
    <property type="entry name" value="Gly-zipper_YMGG"/>
    <property type="match status" value="1"/>
</dbReference>
<evidence type="ECO:0000313" key="4">
    <source>
        <dbReference type="Proteomes" id="UP000826722"/>
    </source>
</evidence>
<keyword evidence="4" id="KW-1185">Reference proteome</keyword>
<organism evidence="3 4">
    <name type="scientific">Methyloradius palustris</name>
    <dbReference type="NCBI Taxonomy" id="2778876"/>
    <lineage>
        <taxon>Bacteria</taxon>
        <taxon>Pseudomonadati</taxon>
        <taxon>Pseudomonadota</taxon>
        <taxon>Betaproteobacteria</taxon>
        <taxon>Nitrosomonadales</taxon>
        <taxon>Methylophilaceae</taxon>
        <taxon>Methyloradius</taxon>
    </lineage>
</organism>
<dbReference type="KEGG" id="mpau:ZMTM_12910"/>